<evidence type="ECO:0000256" key="4">
    <source>
        <dbReference type="ARBA" id="ARBA00011080"/>
    </source>
</evidence>
<dbReference type="InterPro" id="IPR036890">
    <property type="entry name" value="HATPase_C_sf"/>
</dbReference>
<dbReference type="WBParaSite" id="HDID_0000043101-mRNA-1">
    <property type="protein sequence ID" value="HDID_0000043101-mRNA-1"/>
    <property type="gene ID" value="HDID_0000043101"/>
</dbReference>
<keyword evidence="7 13" id="KW-0067">ATP-binding</keyword>
<dbReference type="Gene3D" id="3.40.50.670">
    <property type="match status" value="1"/>
</dbReference>
<evidence type="ECO:0000256" key="10">
    <source>
        <dbReference type="ARBA" id="ARBA00023125"/>
    </source>
</evidence>
<dbReference type="InterPro" id="IPR013760">
    <property type="entry name" value="Topo_IIA-like_dom_sf"/>
</dbReference>
<name>A0A0R3S8G3_HYMDI</name>
<dbReference type="InterPro" id="IPR013506">
    <property type="entry name" value="Topo_IIA_bsu_dom2"/>
</dbReference>
<evidence type="ECO:0000256" key="5">
    <source>
        <dbReference type="ARBA" id="ARBA00022723"/>
    </source>
</evidence>
<comment type="cofactor">
    <cofactor evidence="3">
        <name>Mg(2+)</name>
        <dbReference type="ChEBI" id="CHEBI:18420"/>
    </cofactor>
</comment>
<evidence type="ECO:0000256" key="12">
    <source>
        <dbReference type="PROSITE-ProRule" id="PRU01384"/>
    </source>
</evidence>
<dbReference type="GO" id="GO:0000712">
    <property type="term" value="P:resolution of meiotic recombination intermediates"/>
    <property type="evidence" value="ECO:0007669"/>
    <property type="project" value="TreeGrafter"/>
</dbReference>
<dbReference type="STRING" id="6216.A0A0R3S8G3"/>
<dbReference type="CDD" id="cd00187">
    <property type="entry name" value="TOP4c"/>
    <property type="match status" value="1"/>
</dbReference>
<dbReference type="FunFam" id="3.40.50.670:FF:000001">
    <property type="entry name" value="DNA topoisomerase 2"/>
    <property type="match status" value="2"/>
</dbReference>
<comment type="cofactor">
    <cofactor evidence="2">
        <name>Ca(2+)</name>
        <dbReference type="ChEBI" id="CHEBI:29108"/>
    </cofactor>
</comment>
<evidence type="ECO:0000256" key="7">
    <source>
        <dbReference type="ARBA" id="ARBA00022840"/>
    </source>
</evidence>
<dbReference type="GO" id="GO:0003918">
    <property type="term" value="F:DNA topoisomerase type II (double strand cut, ATP-hydrolyzing) activity"/>
    <property type="evidence" value="ECO:0007669"/>
    <property type="project" value="UniProtKB-UniRule"/>
</dbReference>
<protein>
    <recommendedName>
        <fullName evidence="13">DNA topoisomerase 2</fullName>
        <ecNumber evidence="13">5.6.2.2</ecNumber>
    </recommendedName>
</protein>
<evidence type="ECO:0000256" key="8">
    <source>
        <dbReference type="ARBA" id="ARBA00022842"/>
    </source>
</evidence>
<dbReference type="Gene3D" id="3.90.199.10">
    <property type="entry name" value="Topoisomerase II, domain 5"/>
    <property type="match status" value="1"/>
</dbReference>
<evidence type="ECO:0000256" key="13">
    <source>
        <dbReference type="RuleBase" id="RU362094"/>
    </source>
</evidence>
<dbReference type="FunFam" id="3.30.565.10:FF:000004">
    <property type="entry name" value="DNA topoisomerase 2"/>
    <property type="match status" value="1"/>
</dbReference>
<feature type="compositionally biased region" description="Basic residues" evidence="15">
    <location>
        <begin position="1456"/>
        <end position="1469"/>
    </location>
</feature>
<feature type="compositionally biased region" description="Polar residues" evidence="15">
    <location>
        <begin position="1583"/>
        <end position="1594"/>
    </location>
</feature>
<keyword evidence="6 13" id="KW-0547">Nucleotide-binding</keyword>
<dbReference type="PROSITE" id="PS00177">
    <property type="entry name" value="TOPOISOMERASE_II"/>
    <property type="match status" value="1"/>
</dbReference>
<comment type="subunit">
    <text evidence="13">Homodimer.</text>
</comment>
<dbReference type="Gene3D" id="3.30.1360.40">
    <property type="match status" value="1"/>
</dbReference>
<evidence type="ECO:0000256" key="6">
    <source>
        <dbReference type="ARBA" id="ARBA00022741"/>
    </source>
</evidence>
<dbReference type="PRINTS" id="PR01158">
    <property type="entry name" value="TOPISMRASEII"/>
</dbReference>
<dbReference type="PANTHER" id="PTHR10169">
    <property type="entry name" value="DNA TOPOISOMERASE/GYRASE"/>
    <property type="match status" value="1"/>
</dbReference>
<sequence length="1691" mass="190009">LSKFKDPPLSFYTCFWAKLVELVRASYHLLFFQSTSGSKLIRSLQPHWVSDRQMSEIRSNGNGDIEMNAVPAAPALTAKKRLSVERIYQKKTQLEHILIRPDTYIGTISRTTTTMWVYDKATNSMIQREITYTPGLYKIYDEILVNAADNKIRDPSMSCIKIDIKPEENLIRIWNNGAGIPVVHHKVENMYVPSLIFGHLLTSSNYDDSEQKVTGGRNGYGAKLCNIFSKRFIVETSSKDHKKCFKQTWVDNMTKTSEPKIKPSIGDDYTCISFYPDLERFGMTELDADTVALFERRAYDVAASTRGVKVFLNGERVPIKSFKDYIDLYLKDKAEDGTNIPVVYEVVNPRWEIAVAPSSVGFQQVSFVNSIATTKGGRHVDYIADQVVTKLIDVVKKKSGKSGVAIKNFQVRSHMWVFINCLIVNPTFDSQTKEFMSLESKNFGSICPLNEKFMAQVSKSGIVESILSWIRYKAQEKMDKQCHKQKHAKLKGIPKLDDANDAGTRNSINCTLILTEGDSAKTLAVAGLSVVGRDRYGVFPLKGKLLNVREAPTRQIMENAEINNLIKIIGLQYKNKYETQESLSNLRYGKVMIMTDQDQDGSHIKGLLISFIHHNWPNLLRHNFLEQFITPIVKAFKGKQELAFYSIPEFEEWQKATPNWHTYRVKYYKGICLNSFPILMTSEAKEYFSDMARHRICFNYTGPEDDSGIMLAFNKNKINERKQWLTSWMEGRRRRQELGLSEDYLYGVGTHAVTYHDFIHKELVLFSNMDNERSIPSLVDGLKPGQRKVLFTCLKRNQVKEIKVAQLTGAVAEMSSYHHGEMSLMGTIINLAQDFVGSNNLNLLLPIGQFGTRLAGGKDSASARYIFTALSPLSRKVFHEHDDAILNYLQDDNQRIEPEWYIPIIPMVLINGAEGIGTGWSTKVPNYDTLDVISNLRRMLDGFDPRPMLPSYRGYHGKIVEVGENRYVFFGEIAVLDDQTVEISELPVKVWTQTYKEQVLELMLNGSEKVPVSITDYKEYHTDVTVRFVITMTQDKLREAETVGLHKFFKLAVPFTTNSMVLFDKAGCLKRYNSAQEILQEFYTLRLELYDKRKSYLVGMLSAEVRRLENQARFVMEKIDGKIIIENRSKKDLVRLLRDQKYDPDPVRAWKECVDKMAAIEDAAAARQQAGEAPEEVVEGEETDVSKLAADYNYILGMPLWSLSKERKDDLLAQRDKKRTELKILMEKSNKHLWRADLEELETAIKKYEADREKELENIIEATEKKAFKLAAGQSKGRAAATKSAATAVTKGLRQTRPDPNGRRVEPVIDPEMAKRTEALVCKDAKKKAKTNATVNGDGDIRAMEDDFLADLGDEDSQFGGAEPPPLFKRLSATLSDNNNAAEILAPLAAAAAAAKRGGRTTGTGRGRGRGGIGAGGAGATRKLTQKKLTFNTPTEGADGENSNSAPPKRPGGAARGKRASPKKPRKKRDIFDSSESETESDEDFTISKGFGFSPSKDGEGKMISLAERVRTLSSRRTAAEAAKKFAMLDSDSEEQEESEKEVFTVVDHGQGNKELDLTPIKSPPIQTSQQQSEEKLDADAGPSSSLWPISYNESAVSAASKKTSTRGRGRGRGGSGTTRGRVGGASKSTTTTTAAPKRSLLESDTVDDVDDIFRPDDDEFDAFSVKQRVAPFRKRKRNLDSDSDEDFVPE</sequence>
<dbReference type="PROSITE" id="PS50880">
    <property type="entry name" value="TOPRIM"/>
    <property type="match status" value="1"/>
</dbReference>
<feature type="domain" description="Topo IIA-type catalytic" evidence="17">
    <location>
        <begin position="775"/>
        <end position="1238"/>
    </location>
</feature>
<dbReference type="InterPro" id="IPR014721">
    <property type="entry name" value="Ribsml_uS5_D2-typ_fold_subgr"/>
</dbReference>
<keyword evidence="14" id="KW-0175">Coiled coil</keyword>
<dbReference type="InterPro" id="IPR013758">
    <property type="entry name" value="Topo_IIA_A/C_ab"/>
</dbReference>
<dbReference type="GO" id="GO:0005524">
    <property type="term" value="F:ATP binding"/>
    <property type="evidence" value="ECO:0007669"/>
    <property type="project" value="UniProtKB-UniRule"/>
</dbReference>
<dbReference type="GO" id="GO:0006265">
    <property type="term" value="P:DNA topological change"/>
    <property type="evidence" value="ECO:0007669"/>
    <property type="project" value="UniProtKB-UniRule"/>
</dbReference>
<dbReference type="FunFam" id="3.30.230.10:FF:000008">
    <property type="entry name" value="DNA topoisomerase 2"/>
    <property type="match status" value="1"/>
</dbReference>
<dbReference type="CDD" id="cd16930">
    <property type="entry name" value="HATPase_TopII-like"/>
    <property type="match status" value="1"/>
</dbReference>
<evidence type="ECO:0000256" key="11">
    <source>
        <dbReference type="ARBA" id="ARBA00023235"/>
    </source>
</evidence>
<evidence type="ECO:0000256" key="9">
    <source>
        <dbReference type="ARBA" id="ARBA00023029"/>
    </source>
</evidence>
<dbReference type="PANTHER" id="PTHR10169:SF38">
    <property type="entry name" value="DNA TOPOISOMERASE 2"/>
    <property type="match status" value="1"/>
</dbReference>
<keyword evidence="11 12" id="KW-0413">Isomerase</keyword>
<dbReference type="GO" id="GO:0046872">
    <property type="term" value="F:metal ion binding"/>
    <property type="evidence" value="ECO:0007669"/>
    <property type="project" value="UniProtKB-KW"/>
</dbReference>
<dbReference type="SUPFAM" id="SSF56719">
    <property type="entry name" value="Type II DNA topoisomerase"/>
    <property type="match status" value="1"/>
</dbReference>
<dbReference type="FunFam" id="3.90.199.10:FF:000002">
    <property type="entry name" value="DNA topoisomerase 2"/>
    <property type="match status" value="1"/>
</dbReference>
<dbReference type="FunFam" id="3.30.1360.40:FF:000003">
    <property type="entry name" value="DNA topoisomerase 2"/>
    <property type="match status" value="1"/>
</dbReference>
<feature type="compositionally biased region" description="Acidic residues" evidence="15">
    <location>
        <begin position="1531"/>
        <end position="1540"/>
    </location>
</feature>
<feature type="domain" description="Toprim" evidence="16">
    <location>
        <begin position="510"/>
        <end position="627"/>
    </location>
</feature>
<dbReference type="Gene3D" id="3.30.230.10">
    <property type="match status" value="1"/>
</dbReference>
<keyword evidence="5" id="KW-0479">Metal-binding</keyword>
<comment type="catalytic activity">
    <reaction evidence="1 12 13">
        <text>ATP-dependent breakage, passage and rejoining of double-stranded DNA.</text>
        <dbReference type="EC" id="5.6.2.2"/>
    </reaction>
</comment>
<dbReference type="EC" id="5.6.2.2" evidence="13"/>
<dbReference type="Gene3D" id="3.30.1490.30">
    <property type="match status" value="1"/>
</dbReference>
<evidence type="ECO:0000313" key="18">
    <source>
        <dbReference type="WBParaSite" id="HDID_0000043101-mRNA-1"/>
    </source>
</evidence>
<dbReference type="Gene3D" id="1.10.268.10">
    <property type="entry name" value="Topoisomerase, domain 3"/>
    <property type="match status" value="1"/>
</dbReference>
<dbReference type="FunFam" id="3.30.1490.30:FF:000001">
    <property type="entry name" value="DNA topoisomerase 2"/>
    <property type="match status" value="1"/>
</dbReference>
<evidence type="ECO:0000259" key="17">
    <source>
        <dbReference type="PROSITE" id="PS52040"/>
    </source>
</evidence>
<keyword evidence="10 12" id="KW-0238">DNA-binding</keyword>
<dbReference type="InterPro" id="IPR001154">
    <property type="entry name" value="TopoII_euk"/>
</dbReference>
<feature type="compositionally biased region" description="Gly residues" evidence="15">
    <location>
        <begin position="1613"/>
        <end position="1624"/>
    </location>
</feature>
<dbReference type="SUPFAM" id="SSF55874">
    <property type="entry name" value="ATPase domain of HSP90 chaperone/DNA topoisomerase II/histidine kinase"/>
    <property type="match status" value="1"/>
</dbReference>
<dbReference type="Pfam" id="PF01751">
    <property type="entry name" value="Toprim"/>
    <property type="match status" value="1"/>
</dbReference>
<dbReference type="SMART" id="SM00434">
    <property type="entry name" value="TOP4c"/>
    <property type="match status" value="1"/>
</dbReference>
<dbReference type="PROSITE" id="PS52040">
    <property type="entry name" value="TOPO_IIA"/>
    <property type="match status" value="1"/>
</dbReference>
<feature type="active site" description="O-(5'-phospho-DNA)-tyrosine intermediate" evidence="12">
    <location>
        <position position="865"/>
    </location>
</feature>
<feature type="compositionally biased region" description="Gly residues" evidence="15">
    <location>
        <begin position="1400"/>
        <end position="1419"/>
    </location>
</feature>
<evidence type="ECO:0000256" key="15">
    <source>
        <dbReference type="SAM" id="MobiDB-lite"/>
    </source>
</evidence>
<dbReference type="PRINTS" id="PR00418">
    <property type="entry name" value="TPI2FAMILY"/>
</dbReference>
<comment type="function">
    <text evidence="13">Control of topological states of DNA by transient breakage and subsequent rejoining of DNA strands. Topoisomerase II makes double-strand breaks.</text>
</comment>
<dbReference type="SMART" id="SM00433">
    <property type="entry name" value="TOP2c"/>
    <property type="match status" value="1"/>
</dbReference>
<feature type="region of interest" description="Disordered" evidence="15">
    <location>
        <begin position="1397"/>
        <end position="1643"/>
    </location>
</feature>
<dbReference type="GO" id="GO:0000819">
    <property type="term" value="P:sister chromatid segregation"/>
    <property type="evidence" value="ECO:0007669"/>
    <property type="project" value="TreeGrafter"/>
</dbReference>
<dbReference type="InterPro" id="IPR050634">
    <property type="entry name" value="DNA_Topoisomerase_II"/>
</dbReference>
<dbReference type="SUPFAM" id="SSF54211">
    <property type="entry name" value="Ribosomal protein S5 domain 2-like"/>
    <property type="match status" value="1"/>
</dbReference>
<dbReference type="CDD" id="cd03481">
    <property type="entry name" value="TopoIIA_Trans_ScTopoIIA"/>
    <property type="match status" value="1"/>
</dbReference>
<dbReference type="InterPro" id="IPR002205">
    <property type="entry name" value="Topo_IIA_dom_A"/>
</dbReference>
<accession>A0A0R3S8G3</accession>
<dbReference type="InterPro" id="IPR003594">
    <property type="entry name" value="HATPase_dom"/>
</dbReference>
<dbReference type="Pfam" id="PF02518">
    <property type="entry name" value="HATPase_c"/>
    <property type="match status" value="1"/>
</dbReference>
<dbReference type="InterPro" id="IPR006171">
    <property type="entry name" value="TOPRIM_dom"/>
</dbReference>
<dbReference type="GO" id="GO:0003677">
    <property type="term" value="F:DNA binding"/>
    <property type="evidence" value="ECO:0007669"/>
    <property type="project" value="UniProtKB-UniRule"/>
</dbReference>
<keyword evidence="9 12" id="KW-0799">Topoisomerase</keyword>
<evidence type="ECO:0000256" key="1">
    <source>
        <dbReference type="ARBA" id="ARBA00000185"/>
    </source>
</evidence>
<proteinExistence type="inferred from homology"/>
<dbReference type="CDD" id="cd03365">
    <property type="entry name" value="TOPRIM_TopoIIA"/>
    <property type="match status" value="1"/>
</dbReference>
<evidence type="ECO:0000259" key="16">
    <source>
        <dbReference type="PROSITE" id="PS50880"/>
    </source>
</evidence>
<dbReference type="Pfam" id="PF16898">
    <property type="entry name" value="TOPRIM_C"/>
    <property type="match status" value="1"/>
</dbReference>
<dbReference type="InterPro" id="IPR013759">
    <property type="entry name" value="Topo_IIA_B_C"/>
</dbReference>
<evidence type="ECO:0000256" key="3">
    <source>
        <dbReference type="ARBA" id="ARBA00001946"/>
    </source>
</evidence>
<evidence type="ECO:0000256" key="2">
    <source>
        <dbReference type="ARBA" id="ARBA00001913"/>
    </source>
</evidence>
<comment type="similarity">
    <text evidence="4 13">Belongs to the type II topoisomerase family.</text>
</comment>
<organism evidence="18">
    <name type="scientific">Hymenolepis diminuta</name>
    <name type="common">Rat tapeworm</name>
    <dbReference type="NCBI Taxonomy" id="6216"/>
    <lineage>
        <taxon>Eukaryota</taxon>
        <taxon>Metazoa</taxon>
        <taxon>Spiralia</taxon>
        <taxon>Lophotrochozoa</taxon>
        <taxon>Platyhelminthes</taxon>
        <taxon>Cestoda</taxon>
        <taxon>Eucestoda</taxon>
        <taxon>Cyclophyllidea</taxon>
        <taxon>Hymenolepididae</taxon>
        <taxon>Hymenolepis</taxon>
    </lineage>
</organism>
<dbReference type="InterPro" id="IPR013757">
    <property type="entry name" value="Topo_IIA_A_a_sf"/>
</dbReference>
<dbReference type="InterPro" id="IPR034157">
    <property type="entry name" value="TOPRIM_TopoII"/>
</dbReference>
<dbReference type="Pfam" id="PF00204">
    <property type="entry name" value="DNA_gyraseB"/>
    <property type="match status" value="1"/>
</dbReference>
<reference evidence="18" key="1">
    <citation type="submission" date="2016-04" db="UniProtKB">
        <authorList>
            <consortium name="WormBaseParasite"/>
        </authorList>
    </citation>
    <scope>IDENTIFICATION</scope>
</reference>
<dbReference type="Gene3D" id="3.30.565.10">
    <property type="entry name" value="Histidine kinase-like ATPase, C-terminal domain"/>
    <property type="match status" value="1"/>
</dbReference>
<dbReference type="InterPro" id="IPR018522">
    <property type="entry name" value="TopoIIA_CS"/>
</dbReference>
<evidence type="ECO:0000256" key="14">
    <source>
        <dbReference type="SAM" id="Coils"/>
    </source>
</evidence>
<dbReference type="Pfam" id="PF00521">
    <property type="entry name" value="DNA_topoisoIV"/>
    <property type="match status" value="1"/>
</dbReference>
<dbReference type="InterPro" id="IPR031660">
    <property type="entry name" value="TOPRIM_C"/>
</dbReference>
<dbReference type="InterPro" id="IPR020568">
    <property type="entry name" value="Ribosomal_Su5_D2-typ_SF"/>
</dbReference>
<feature type="compositionally biased region" description="Acidic residues" evidence="15">
    <location>
        <begin position="1473"/>
        <end position="1485"/>
    </location>
</feature>
<dbReference type="GO" id="GO:0005634">
    <property type="term" value="C:nucleus"/>
    <property type="evidence" value="ECO:0007669"/>
    <property type="project" value="TreeGrafter"/>
</dbReference>
<feature type="coiled-coil region" evidence="14">
    <location>
        <begin position="1208"/>
        <end position="1265"/>
    </location>
</feature>
<dbReference type="InterPro" id="IPR001241">
    <property type="entry name" value="Topo_IIA"/>
</dbReference>
<keyword evidence="8" id="KW-0460">Magnesium</keyword>